<proteinExistence type="predicted"/>
<gene>
    <name evidence="2" type="ORF">CSUI_004531</name>
</gene>
<keyword evidence="1" id="KW-1133">Transmembrane helix</keyword>
<comment type="caution">
    <text evidence="2">The sequence shown here is derived from an EMBL/GenBank/DDBJ whole genome shotgun (WGS) entry which is preliminary data.</text>
</comment>
<dbReference type="VEuPathDB" id="ToxoDB:CSUI_004531"/>
<evidence type="ECO:0000256" key="1">
    <source>
        <dbReference type="SAM" id="Phobius"/>
    </source>
</evidence>
<dbReference type="AlphaFoldDB" id="A0A2C6L0N8"/>
<keyword evidence="1" id="KW-0472">Membrane</keyword>
<evidence type="ECO:0000313" key="3">
    <source>
        <dbReference type="Proteomes" id="UP000221165"/>
    </source>
</evidence>
<dbReference type="Proteomes" id="UP000221165">
    <property type="component" value="Unassembled WGS sequence"/>
</dbReference>
<sequence>MMVVTTILTIVQAPLYGAENIIVQQGNFHLSEKVFLSFPFFLSLLPLSIRLFVLGP</sequence>
<feature type="transmembrane region" description="Helical" evidence="1">
    <location>
        <begin position="33"/>
        <end position="53"/>
    </location>
</feature>
<accession>A0A2C6L0N8</accession>
<organism evidence="2 3">
    <name type="scientific">Cystoisospora suis</name>
    <dbReference type="NCBI Taxonomy" id="483139"/>
    <lineage>
        <taxon>Eukaryota</taxon>
        <taxon>Sar</taxon>
        <taxon>Alveolata</taxon>
        <taxon>Apicomplexa</taxon>
        <taxon>Conoidasida</taxon>
        <taxon>Coccidia</taxon>
        <taxon>Eucoccidiorida</taxon>
        <taxon>Eimeriorina</taxon>
        <taxon>Sarcocystidae</taxon>
        <taxon>Cystoisospora</taxon>
    </lineage>
</organism>
<dbReference type="EMBL" id="MIGC01002136">
    <property type="protein sequence ID" value="PHJ21622.1"/>
    <property type="molecule type" value="Genomic_DNA"/>
</dbReference>
<dbReference type="RefSeq" id="XP_067923304.1">
    <property type="nucleotide sequence ID" value="XM_068064719.1"/>
</dbReference>
<name>A0A2C6L0N8_9APIC</name>
<protein>
    <submittedName>
        <fullName evidence="2">Uncharacterized protein</fullName>
    </submittedName>
</protein>
<keyword evidence="1" id="KW-0812">Transmembrane</keyword>
<reference evidence="2 3" key="1">
    <citation type="journal article" date="2017" name="Int. J. Parasitol.">
        <title>The genome of the protozoan parasite Cystoisospora suis and a reverse vaccinology approach to identify vaccine candidates.</title>
        <authorList>
            <person name="Palmieri N."/>
            <person name="Shrestha A."/>
            <person name="Ruttkowski B."/>
            <person name="Beck T."/>
            <person name="Vogl C."/>
            <person name="Tomley F."/>
            <person name="Blake D.P."/>
            <person name="Joachim A."/>
        </authorList>
    </citation>
    <scope>NUCLEOTIDE SEQUENCE [LARGE SCALE GENOMIC DNA]</scope>
    <source>
        <strain evidence="2 3">Wien I</strain>
    </source>
</reference>
<dbReference type="GeneID" id="94427930"/>
<evidence type="ECO:0000313" key="2">
    <source>
        <dbReference type="EMBL" id="PHJ21622.1"/>
    </source>
</evidence>
<keyword evidence="3" id="KW-1185">Reference proteome</keyword>